<feature type="compositionally biased region" description="Polar residues" evidence="1">
    <location>
        <begin position="283"/>
        <end position="294"/>
    </location>
</feature>
<evidence type="ECO:0000256" key="1">
    <source>
        <dbReference type="SAM" id="MobiDB-lite"/>
    </source>
</evidence>
<organism evidence="3 4">
    <name type="scientific">Geotrypetes seraphini</name>
    <name type="common">Gaboon caecilian</name>
    <name type="synonym">Caecilia seraphini</name>
    <dbReference type="NCBI Taxonomy" id="260995"/>
    <lineage>
        <taxon>Eukaryota</taxon>
        <taxon>Metazoa</taxon>
        <taxon>Chordata</taxon>
        <taxon>Craniata</taxon>
        <taxon>Vertebrata</taxon>
        <taxon>Euteleostomi</taxon>
        <taxon>Amphibia</taxon>
        <taxon>Gymnophiona</taxon>
        <taxon>Geotrypetes</taxon>
    </lineage>
</organism>
<feature type="region of interest" description="Disordered" evidence="1">
    <location>
        <begin position="205"/>
        <end position="256"/>
    </location>
</feature>
<dbReference type="CTD" id="165186"/>
<feature type="compositionally biased region" description="Polar residues" evidence="1">
    <location>
        <begin position="782"/>
        <end position="792"/>
    </location>
</feature>
<dbReference type="InterPro" id="IPR011989">
    <property type="entry name" value="ARM-like"/>
</dbReference>
<dbReference type="SUPFAM" id="SSF48371">
    <property type="entry name" value="ARM repeat"/>
    <property type="match status" value="1"/>
</dbReference>
<dbReference type="AlphaFoldDB" id="A0A6P8QZ91"/>
<dbReference type="Proteomes" id="UP000515159">
    <property type="component" value="Chromosome 3"/>
</dbReference>
<gene>
    <name evidence="4" type="primary">TOGARAM2</name>
</gene>
<sequence>MDGPPEIQTQWPSAQTSRGCLVREFRQSCRCSVLTMATHNEFAVAKFRAPVAVYCGSVPKLKPGCRSLRTGSVDANLQLCGNRWAPDKASLQSALSMQIKKPYSWGGDGDQPYSGTVSASESCESRSAKRDLEDTRDFYKIPSSALALDCMEPEVYSAVVETARLKDKMKRKISESFGLQAAPSESNGSTGIILKPAVPRSASQRLLNAPNPMPPIQRSPTPRINGSSEKEHRPAEDSNHRPVSAEQTPAPKEVQKSLQYVRCSAEKKRKSLSGALIPPIPNSARTSPDTNLKDTSLPLCPSSQQDDQLASALQGSPRVGITPDGDAADKTFEYLEIRALEPGSPPQKTGLPGTAAKIIENPTQSIPLKTIFLNPPKELDLILHHQLLNEEDEKENNARINVTIAKSAQDKMRQKRMEELEHQRQKREMEWSQQQLQILKSLELEGVSQENSKDIGSGSLNGMIQVPVSMKASYRASGGISLKKRIDRPSLPSIPVTSQDLSICRRPSANSLPVNILDSPDYDDSSESGYSWEMRPFSHPEQGLIDALKCLHHKDWEQKEKGLHSVRRLAVYHSDVLLCRLHDVSLAVTREVNNLRSKVSRHAIKSLGELFLAMKKNMDQEVEEVARVLLHKTGDSNEFIREESDRSLGVMVENVSPSKALTALTVGGVNHRNSTVRKCTAEHLLYVVEQLGGEKLLAGTKDNTEMLLRMIVKLTQDGHQDTRFFGRKMLNVVMSHPKFDMYMERLVPSHDLREIMATIKQKGTCDSLSDPPSAKTRRAHRNSSSTTVSRDSLLSEEGTDSVVSTQSLPAVHLQSVRVTEVTEQLKELSKLLTAKDFQDKMEGVSLLLQHCKSNPHFVSSNIIQIFDSFTPRLKDSNKKVNQYALESTVIMIPLLKDSLHHVLISLVTAVSDKLNCKNPGIYTAAIKILDELIANLDNVWLLQPFTSRVKFLSGRAVNDITERLSVMVASVYPRKPQAVERHILPILWYFLNNITGNGVLGGKSGNVKTVVCKLIKTLYEQMGSSLEEYALSQPQLVTKTLRALMDTEHQ</sequence>
<feature type="compositionally biased region" description="Basic and acidic residues" evidence="1">
    <location>
        <begin position="228"/>
        <end position="240"/>
    </location>
</feature>
<dbReference type="InterPro" id="IPR024395">
    <property type="entry name" value="CLASP_N_dom"/>
</dbReference>
<feature type="domain" description="TOG" evidence="2">
    <location>
        <begin position="809"/>
        <end position="1050"/>
    </location>
</feature>
<dbReference type="OrthoDB" id="63891at2759"/>
<dbReference type="GO" id="GO:0008017">
    <property type="term" value="F:microtubule binding"/>
    <property type="evidence" value="ECO:0007669"/>
    <property type="project" value="TreeGrafter"/>
</dbReference>
<feature type="region of interest" description="Disordered" evidence="1">
    <location>
        <begin position="763"/>
        <end position="801"/>
    </location>
</feature>
<feature type="domain" description="TOG" evidence="2">
    <location>
        <begin position="533"/>
        <end position="768"/>
    </location>
</feature>
<dbReference type="FunCoup" id="A0A6P8QZ91">
    <property type="interactions" value="10"/>
</dbReference>
<dbReference type="Pfam" id="PF12348">
    <property type="entry name" value="CLASP_N"/>
    <property type="match status" value="1"/>
</dbReference>
<name>A0A6P8QZ91_GEOSA</name>
<keyword evidence="3" id="KW-1185">Reference proteome</keyword>
<feature type="region of interest" description="Disordered" evidence="1">
    <location>
        <begin position="272"/>
        <end position="326"/>
    </location>
</feature>
<dbReference type="SMART" id="SM01349">
    <property type="entry name" value="TOG"/>
    <property type="match status" value="2"/>
</dbReference>
<dbReference type="KEGG" id="gsh:117356577"/>
<evidence type="ECO:0000313" key="4">
    <source>
        <dbReference type="RefSeq" id="XP_033791861.1"/>
    </source>
</evidence>
<dbReference type="PANTHER" id="PTHR21567:SF42">
    <property type="entry name" value="TOG ARRAY REGULATOR OF AXONEMAL MICROTUBULES PROTEIN 2"/>
    <property type="match status" value="1"/>
</dbReference>
<feature type="compositionally biased region" description="Polar residues" evidence="1">
    <location>
        <begin position="218"/>
        <end position="227"/>
    </location>
</feature>
<feature type="compositionally biased region" description="Polar residues" evidence="1">
    <location>
        <begin position="301"/>
        <end position="314"/>
    </location>
</feature>
<dbReference type="InParanoid" id="A0A6P8QZ91"/>
<dbReference type="InterPro" id="IPR016024">
    <property type="entry name" value="ARM-type_fold"/>
</dbReference>
<proteinExistence type="predicted"/>
<reference evidence="4" key="1">
    <citation type="submission" date="2025-08" db="UniProtKB">
        <authorList>
            <consortium name="RefSeq"/>
        </authorList>
    </citation>
    <scope>IDENTIFICATION</scope>
</reference>
<evidence type="ECO:0000313" key="3">
    <source>
        <dbReference type="Proteomes" id="UP000515159"/>
    </source>
</evidence>
<feature type="compositionally biased region" description="Polar residues" evidence="1">
    <location>
        <begin position="113"/>
        <end position="122"/>
    </location>
</feature>
<feature type="region of interest" description="Disordered" evidence="1">
    <location>
        <begin position="106"/>
        <end position="128"/>
    </location>
</feature>
<dbReference type="GO" id="GO:0000226">
    <property type="term" value="P:microtubule cytoskeleton organization"/>
    <property type="evidence" value="ECO:0007669"/>
    <property type="project" value="TreeGrafter"/>
</dbReference>
<evidence type="ECO:0000259" key="2">
    <source>
        <dbReference type="SMART" id="SM01349"/>
    </source>
</evidence>
<dbReference type="GO" id="GO:0005929">
    <property type="term" value="C:cilium"/>
    <property type="evidence" value="ECO:0007669"/>
    <property type="project" value="TreeGrafter"/>
</dbReference>
<accession>A0A6P8QZ91</accession>
<dbReference type="PANTHER" id="PTHR21567">
    <property type="entry name" value="CLASP"/>
    <property type="match status" value="1"/>
</dbReference>
<dbReference type="RefSeq" id="XP_033791861.1">
    <property type="nucleotide sequence ID" value="XM_033935970.1"/>
</dbReference>
<dbReference type="InterPro" id="IPR034085">
    <property type="entry name" value="TOG"/>
</dbReference>
<dbReference type="Gene3D" id="1.25.10.10">
    <property type="entry name" value="Leucine-rich Repeat Variant"/>
    <property type="match status" value="2"/>
</dbReference>
<dbReference type="GO" id="GO:0005881">
    <property type="term" value="C:cytoplasmic microtubule"/>
    <property type="evidence" value="ECO:0007669"/>
    <property type="project" value="TreeGrafter"/>
</dbReference>
<dbReference type="GeneID" id="117356577"/>
<protein>
    <submittedName>
        <fullName evidence="4">TOG array regulator of axonemal microtubules protein 2 isoform X1</fullName>
    </submittedName>
</protein>